<gene>
    <name evidence="1" type="ORF">SAMN05216360_10338</name>
</gene>
<protein>
    <submittedName>
        <fullName evidence="1">Uncharacterized protein</fullName>
    </submittedName>
</protein>
<dbReference type="EMBL" id="FNHS01000003">
    <property type="protein sequence ID" value="SDM66025.1"/>
    <property type="molecule type" value="Genomic_DNA"/>
</dbReference>
<organism evidence="1 2">
    <name type="scientific">Methylobacterium phyllostachyos</name>
    <dbReference type="NCBI Taxonomy" id="582672"/>
    <lineage>
        <taxon>Bacteria</taxon>
        <taxon>Pseudomonadati</taxon>
        <taxon>Pseudomonadota</taxon>
        <taxon>Alphaproteobacteria</taxon>
        <taxon>Hyphomicrobiales</taxon>
        <taxon>Methylobacteriaceae</taxon>
        <taxon>Methylobacterium</taxon>
    </lineage>
</organism>
<dbReference type="Proteomes" id="UP000198704">
    <property type="component" value="Unassembled WGS sequence"/>
</dbReference>
<accession>A0A1G9V2B9</accession>
<dbReference type="AlphaFoldDB" id="A0A1G9V2B9"/>
<sequence>MTEAEVHVRAARLADALLDTDPAAIRAALAGITPLQANRVVRAAAALNGGRLRIG</sequence>
<proteinExistence type="predicted"/>
<keyword evidence="2" id="KW-1185">Reference proteome</keyword>
<evidence type="ECO:0000313" key="2">
    <source>
        <dbReference type="Proteomes" id="UP000198704"/>
    </source>
</evidence>
<name>A0A1G9V2B9_9HYPH</name>
<dbReference type="STRING" id="582672.SAMN05216360_10338"/>
<dbReference type="RefSeq" id="WP_167627636.1">
    <property type="nucleotide sequence ID" value="NZ_FNHS01000003.1"/>
</dbReference>
<evidence type="ECO:0000313" key="1">
    <source>
        <dbReference type="EMBL" id="SDM66025.1"/>
    </source>
</evidence>
<reference evidence="2" key="1">
    <citation type="submission" date="2016-10" db="EMBL/GenBank/DDBJ databases">
        <authorList>
            <person name="Varghese N."/>
            <person name="Submissions S."/>
        </authorList>
    </citation>
    <scope>NUCLEOTIDE SEQUENCE [LARGE SCALE GENOMIC DNA]</scope>
    <source>
        <strain evidence="2">BL47</strain>
    </source>
</reference>